<evidence type="ECO:0000256" key="2">
    <source>
        <dbReference type="ARBA" id="ARBA00022723"/>
    </source>
</evidence>
<evidence type="ECO:0000256" key="1">
    <source>
        <dbReference type="ARBA" id="ARBA00001968"/>
    </source>
</evidence>
<reference evidence="5 6" key="1">
    <citation type="submission" date="2020-09" db="EMBL/GenBank/DDBJ databases">
        <title>Investigation of environmental microbes.</title>
        <authorList>
            <person name="Ou Y."/>
            <person name="Kang Q."/>
        </authorList>
    </citation>
    <scope>NUCLEOTIDE SEQUENCE [LARGE SCALE GENOMIC DNA]</scope>
    <source>
        <strain evidence="5 6">KJZ-14</strain>
    </source>
</reference>
<keyword evidence="6" id="KW-1185">Reference proteome</keyword>
<dbReference type="SUPFAM" id="SSF46785">
    <property type="entry name" value="Winged helix' DNA-binding domain"/>
    <property type="match status" value="1"/>
</dbReference>
<evidence type="ECO:0000259" key="3">
    <source>
        <dbReference type="Pfam" id="PF13359"/>
    </source>
</evidence>
<name>A0A7H2BED5_9MICC</name>
<sequence>MPNQRITGLNSEQFATLLTALKNHLTWNKPAEKPHKLTLTQALKMTLIYHRHNVTEELLASIFSVSQPTVSRTITSIEKALEKALRPLEQSIENSLKIPGSLVIDGTLIPTWNWRSLGATNFSGKHKRTGVNHQVICTLDGKLLAITDPVPGARHDAYAFKHHDLQKYLDESTLADKGYIGLGLASPGRRSKTRRIAADMKAVNRFINSRRAVVERVIAQVKTWRILHTGFSRPLGSYSRVFSSGAGVGVLCCWGGTFE</sequence>
<dbReference type="EMBL" id="CP061539">
    <property type="protein sequence ID" value="QNV38031.1"/>
    <property type="molecule type" value="Genomic_DNA"/>
</dbReference>
<dbReference type="KEGG" id="rter:IDM49_01675"/>
<keyword evidence="2" id="KW-0479">Metal-binding</keyword>
<gene>
    <name evidence="5" type="ORF">IDM49_01675</name>
</gene>
<comment type="cofactor">
    <cofactor evidence="1">
        <name>a divalent metal cation</name>
        <dbReference type="ChEBI" id="CHEBI:60240"/>
    </cofactor>
</comment>
<dbReference type="InterPro" id="IPR027806">
    <property type="entry name" value="HARBI1_dom"/>
</dbReference>
<dbReference type="GeneID" id="96622932"/>
<evidence type="ECO:0000313" key="5">
    <source>
        <dbReference type="EMBL" id="QNV38031.1"/>
    </source>
</evidence>
<organism evidence="5 6">
    <name type="scientific">Rothia terrae</name>
    <dbReference type="NCBI Taxonomy" id="396015"/>
    <lineage>
        <taxon>Bacteria</taxon>
        <taxon>Bacillati</taxon>
        <taxon>Actinomycetota</taxon>
        <taxon>Actinomycetes</taxon>
        <taxon>Micrococcales</taxon>
        <taxon>Micrococcaceae</taxon>
        <taxon>Rothia</taxon>
    </lineage>
</organism>
<dbReference type="GO" id="GO:0046872">
    <property type="term" value="F:metal ion binding"/>
    <property type="evidence" value="ECO:0007669"/>
    <property type="project" value="UniProtKB-KW"/>
</dbReference>
<dbReference type="RefSeq" id="WP_190724807.1">
    <property type="nucleotide sequence ID" value="NZ_CP061539.1"/>
</dbReference>
<dbReference type="InterPro" id="IPR027805">
    <property type="entry name" value="Transposase_HTH_dom"/>
</dbReference>
<feature type="domain" description="DDE Tnp4" evidence="3">
    <location>
        <begin position="104"/>
        <end position="233"/>
    </location>
</feature>
<dbReference type="Proteomes" id="UP000516404">
    <property type="component" value="Chromosome"/>
</dbReference>
<proteinExistence type="predicted"/>
<evidence type="ECO:0000313" key="6">
    <source>
        <dbReference type="Proteomes" id="UP000516404"/>
    </source>
</evidence>
<feature type="domain" description="Transposase Helix-turn-helix" evidence="4">
    <location>
        <begin position="35"/>
        <end position="87"/>
    </location>
</feature>
<accession>A0A7H2BED5</accession>
<dbReference type="InterPro" id="IPR036390">
    <property type="entry name" value="WH_DNA-bd_sf"/>
</dbReference>
<dbReference type="AlphaFoldDB" id="A0A7H2BED5"/>
<dbReference type="Pfam" id="PF13359">
    <property type="entry name" value="DDE_Tnp_4"/>
    <property type="match status" value="1"/>
</dbReference>
<dbReference type="Pfam" id="PF13613">
    <property type="entry name" value="HTH_Tnp_4"/>
    <property type="match status" value="1"/>
</dbReference>
<protein>
    <submittedName>
        <fullName evidence="5">Transposase</fullName>
    </submittedName>
</protein>
<evidence type="ECO:0000259" key="4">
    <source>
        <dbReference type="Pfam" id="PF13613"/>
    </source>
</evidence>